<dbReference type="GO" id="GO:0005886">
    <property type="term" value="C:plasma membrane"/>
    <property type="evidence" value="ECO:0007669"/>
    <property type="project" value="UniProtKB-SubCell"/>
</dbReference>
<dbReference type="InterPro" id="IPR020846">
    <property type="entry name" value="MFS_dom"/>
</dbReference>
<dbReference type="Proteomes" id="UP001138997">
    <property type="component" value="Unassembled WGS sequence"/>
</dbReference>
<evidence type="ECO:0000256" key="7">
    <source>
        <dbReference type="SAM" id="Phobius"/>
    </source>
</evidence>
<dbReference type="EMBL" id="JAJOMB010000032">
    <property type="protein sequence ID" value="MCD5316621.1"/>
    <property type="molecule type" value="Genomic_DNA"/>
</dbReference>
<dbReference type="SUPFAM" id="SSF103473">
    <property type="entry name" value="MFS general substrate transporter"/>
    <property type="match status" value="1"/>
</dbReference>
<evidence type="ECO:0000313" key="9">
    <source>
        <dbReference type="EMBL" id="MCD5316621.1"/>
    </source>
</evidence>
<evidence type="ECO:0000313" key="10">
    <source>
        <dbReference type="Proteomes" id="UP001138997"/>
    </source>
</evidence>
<organism evidence="9 10">
    <name type="scientific">Kineosporia babensis</name>
    <dbReference type="NCBI Taxonomy" id="499548"/>
    <lineage>
        <taxon>Bacteria</taxon>
        <taxon>Bacillati</taxon>
        <taxon>Actinomycetota</taxon>
        <taxon>Actinomycetes</taxon>
        <taxon>Kineosporiales</taxon>
        <taxon>Kineosporiaceae</taxon>
        <taxon>Kineosporia</taxon>
    </lineage>
</organism>
<evidence type="ECO:0000256" key="5">
    <source>
        <dbReference type="ARBA" id="ARBA00022989"/>
    </source>
</evidence>
<dbReference type="InterPro" id="IPR036259">
    <property type="entry name" value="MFS_trans_sf"/>
</dbReference>
<evidence type="ECO:0000256" key="4">
    <source>
        <dbReference type="ARBA" id="ARBA00022692"/>
    </source>
</evidence>
<feature type="transmembrane region" description="Helical" evidence="7">
    <location>
        <begin position="92"/>
        <end position="118"/>
    </location>
</feature>
<keyword evidence="10" id="KW-1185">Reference proteome</keyword>
<feature type="transmembrane region" description="Helical" evidence="7">
    <location>
        <begin position="124"/>
        <end position="142"/>
    </location>
</feature>
<keyword evidence="3" id="KW-0813">Transport</keyword>
<dbReference type="CDD" id="cd17504">
    <property type="entry name" value="MFS_MMR_MDR_like"/>
    <property type="match status" value="1"/>
</dbReference>
<feature type="domain" description="Major facilitator superfamily (MFS) profile" evidence="8">
    <location>
        <begin position="26"/>
        <end position="477"/>
    </location>
</feature>
<comment type="subcellular location">
    <subcellularLocation>
        <location evidence="1">Cell membrane</location>
        <topology evidence="1">Multi-pass membrane protein</topology>
    </subcellularLocation>
</comment>
<dbReference type="Pfam" id="PF07690">
    <property type="entry name" value="MFS_1"/>
    <property type="match status" value="1"/>
</dbReference>
<feature type="transmembrane region" description="Helical" evidence="7">
    <location>
        <begin position="311"/>
        <end position="334"/>
    </location>
</feature>
<sequence>MAKASEHVEHTKLDAEHTSAFRSNIEIIATGLGALMASLSQTLVIPVLPEIATDLKASATATQWMLTSTLLAGAVAVPILSRLADMFGRRLLLIVSLAALAAGSLMAAVTTNVGVMIVGRTLSGLASAAIPLGISLLAATLPTGRKGSAVALISAMLGVGSALGLPLAGIIADNFDYRALFWIGGVGALISIVLVRLLVPEPRPSRQGHVDIVGAILLAAGLVTMILPLSQGTDWGWTSMRTIGLLILSVVLLALLTMAERRSANPLVDMRAMVNPPIAITNVASLLIGFALFSTFVGTANYVQAPESSGYGFGSSVLVAGLCLMPGGAMMLVLSPFTARMVSTWGAGRVLSVGATIIALGLLIRILLVSDLWMIIVGSTIIGLGSGIGYAALPALINHHTPQQDLAAANGINTLARSLGSTLASALGGSLLAAITTTLGPGIELPSLTGYRVLFIICAVAALLATAAGLIVHRMGESQSAESADREQVTVA</sequence>
<dbReference type="RefSeq" id="WP_231449472.1">
    <property type="nucleotide sequence ID" value="NZ_JAJOMB010000032.1"/>
</dbReference>
<accession>A0A9X1NMS7</accession>
<feature type="transmembrane region" description="Helical" evidence="7">
    <location>
        <begin position="177"/>
        <end position="198"/>
    </location>
</feature>
<feature type="transmembrane region" description="Helical" evidence="7">
    <location>
        <begin position="278"/>
        <end position="299"/>
    </location>
</feature>
<feature type="transmembrane region" description="Helical" evidence="7">
    <location>
        <begin position="418"/>
        <end position="439"/>
    </location>
</feature>
<feature type="transmembrane region" description="Helical" evidence="7">
    <location>
        <begin position="61"/>
        <end position="80"/>
    </location>
</feature>
<dbReference type="PRINTS" id="PR01035">
    <property type="entry name" value="TCRTETA"/>
</dbReference>
<dbReference type="GO" id="GO:0022857">
    <property type="term" value="F:transmembrane transporter activity"/>
    <property type="evidence" value="ECO:0007669"/>
    <property type="project" value="InterPro"/>
</dbReference>
<feature type="transmembrane region" description="Helical" evidence="7">
    <location>
        <begin position="149"/>
        <end position="171"/>
    </location>
</feature>
<feature type="transmembrane region" description="Helical" evidence="7">
    <location>
        <begin position="451"/>
        <end position="472"/>
    </location>
</feature>
<dbReference type="AlphaFoldDB" id="A0A9X1NMS7"/>
<dbReference type="InterPro" id="IPR001958">
    <property type="entry name" value="Tet-R_TetA/multi-R_MdtG-like"/>
</dbReference>
<feature type="transmembrane region" description="Helical" evidence="7">
    <location>
        <begin position="373"/>
        <end position="397"/>
    </location>
</feature>
<evidence type="ECO:0000256" key="3">
    <source>
        <dbReference type="ARBA" id="ARBA00022448"/>
    </source>
</evidence>
<comment type="similarity">
    <text evidence="2">Belongs to the major facilitator superfamily. TCR/Tet family.</text>
</comment>
<dbReference type="PROSITE" id="PS00216">
    <property type="entry name" value="SUGAR_TRANSPORT_1"/>
    <property type="match status" value="1"/>
</dbReference>
<dbReference type="Gene3D" id="1.20.1250.20">
    <property type="entry name" value="MFS general substrate transporter like domains"/>
    <property type="match status" value="1"/>
</dbReference>
<keyword evidence="4 7" id="KW-0812">Transmembrane</keyword>
<evidence type="ECO:0000259" key="8">
    <source>
        <dbReference type="PROSITE" id="PS50850"/>
    </source>
</evidence>
<proteinExistence type="inferred from homology"/>
<feature type="transmembrane region" description="Helical" evidence="7">
    <location>
        <begin position="346"/>
        <end position="367"/>
    </location>
</feature>
<keyword evidence="6 7" id="KW-0472">Membrane</keyword>
<feature type="transmembrane region" description="Helical" evidence="7">
    <location>
        <begin position="235"/>
        <end position="257"/>
    </location>
</feature>
<reference evidence="9" key="1">
    <citation type="submission" date="2021-11" db="EMBL/GenBank/DDBJ databases">
        <title>Streptomyces corallinus and Kineosporia corallina sp. nov., two new coral-derived marine actinobacteria.</title>
        <authorList>
            <person name="Buangrab K."/>
            <person name="Sutthacheep M."/>
            <person name="Yeemin T."/>
            <person name="Harunari E."/>
            <person name="Igarashi Y."/>
            <person name="Sripreechasak P."/>
            <person name="Kanchanasin P."/>
            <person name="Tanasupawat S."/>
            <person name="Phongsopitanun W."/>
        </authorList>
    </citation>
    <scope>NUCLEOTIDE SEQUENCE</scope>
    <source>
        <strain evidence="9">JCM 31032</strain>
    </source>
</reference>
<feature type="transmembrane region" description="Helical" evidence="7">
    <location>
        <begin position="27"/>
        <end position="49"/>
    </location>
</feature>
<comment type="caution">
    <text evidence="9">The sequence shown here is derived from an EMBL/GenBank/DDBJ whole genome shotgun (WGS) entry which is preliminary data.</text>
</comment>
<evidence type="ECO:0000256" key="1">
    <source>
        <dbReference type="ARBA" id="ARBA00004651"/>
    </source>
</evidence>
<feature type="transmembrane region" description="Helical" evidence="7">
    <location>
        <begin position="210"/>
        <end position="229"/>
    </location>
</feature>
<keyword evidence="5 7" id="KW-1133">Transmembrane helix</keyword>
<dbReference type="PANTHER" id="PTHR42718:SF9">
    <property type="entry name" value="MAJOR FACILITATOR SUPERFAMILY MULTIDRUG TRANSPORTER MFSC"/>
    <property type="match status" value="1"/>
</dbReference>
<name>A0A9X1NMS7_9ACTN</name>
<dbReference type="InterPro" id="IPR005829">
    <property type="entry name" value="Sugar_transporter_CS"/>
</dbReference>
<dbReference type="InterPro" id="IPR011701">
    <property type="entry name" value="MFS"/>
</dbReference>
<protein>
    <submittedName>
        <fullName evidence="9">MFS transporter</fullName>
    </submittedName>
</protein>
<dbReference type="PANTHER" id="PTHR42718">
    <property type="entry name" value="MAJOR FACILITATOR SUPERFAMILY MULTIDRUG TRANSPORTER MFSC"/>
    <property type="match status" value="1"/>
</dbReference>
<gene>
    <name evidence="9" type="ORF">LR394_37555</name>
</gene>
<dbReference type="PROSITE" id="PS50850">
    <property type="entry name" value="MFS"/>
    <property type="match status" value="1"/>
</dbReference>
<evidence type="ECO:0000256" key="6">
    <source>
        <dbReference type="ARBA" id="ARBA00023136"/>
    </source>
</evidence>
<evidence type="ECO:0000256" key="2">
    <source>
        <dbReference type="ARBA" id="ARBA00007520"/>
    </source>
</evidence>